<name>A0A1M6AS41_9FIRM</name>
<evidence type="ECO:0000313" key="10">
    <source>
        <dbReference type="Proteomes" id="UP000184442"/>
    </source>
</evidence>
<evidence type="ECO:0000256" key="5">
    <source>
        <dbReference type="ARBA" id="ARBA00022917"/>
    </source>
</evidence>
<dbReference type="Pfam" id="PF00472">
    <property type="entry name" value="RF-1"/>
    <property type="match status" value="1"/>
</dbReference>
<dbReference type="InterPro" id="IPR000352">
    <property type="entry name" value="Pep_chain_release_fac_I"/>
</dbReference>
<dbReference type="Pfam" id="PF03462">
    <property type="entry name" value="PCRF"/>
    <property type="match status" value="1"/>
</dbReference>
<sequence>MEQQDFWDDSENAAKVLQESKRLEEKIDRIDNLKKAYDDLVVLMDLCEEEEDASLLDDIKEELRKLKRDIDKFTVETLLTGEYDKNNAILSIHAGAGGTEAQDWAEMLLRMFTRWAESKSYNITVLDMLKDTEAGIKSATLLIEGENAYGYLKSEKGVHRLVRISPFDTAGKRHTSFASVDVMPELDNNVEIDINPDDLKIDTYRSGGAGGQHVNKTDSAVRITHIPTGVIVQCQNERSQHSNKEMAMKMLYAKLLELKEQEQKEKIEDLKGEYREIAWGSQIRSYVFHPYSMVKDHRTGEETGNVYAVMDGELDNFINAYLKWKKQT</sequence>
<feature type="coiled-coil region" evidence="7">
    <location>
        <begin position="13"/>
        <end position="76"/>
    </location>
</feature>
<protein>
    <recommendedName>
        <fullName evidence="3 6">Peptide chain release factor 2</fullName>
        <shortName evidence="6">RF-2</shortName>
    </recommendedName>
</protein>
<keyword evidence="10" id="KW-1185">Reference proteome</keyword>
<dbReference type="NCBIfam" id="TIGR00020">
    <property type="entry name" value="prfB"/>
    <property type="match status" value="1"/>
</dbReference>
<evidence type="ECO:0000256" key="6">
    <source>
        <dbReference type="HAMAP-Rule" id="MF_00094"/>
    </source>
</evidence>
<dbReference type="Gene3D" id="3.30.160.20">
    <property type="match status" value="1"/>
</dbReference>
<dbReference type="InterPro" id="IPR005139">
    <property type="entry name" value="PCRF"/>
</dbReference>
<dbReference type="FunFam" id="3.30.160.20:FF:000010">
    <property type="entry name" value="Peptide chain release factor 2"/>
    <property type="match status" value="1"/>
</dbReference>
<dbReference type="PANTHER" id="PTHR43116:SF3">
    <property type="entry name" value="CLASS I PEPTIDE CHAIN RELEASE FACTOR"/>
    <property type="match status" value="1"/>
</dbReference>
<dbReference type="HAMAP" id="MF_00094">
    <property type="entry name" value="Rel_fac_2"/>
    <property type="match status" value="1"/>
</dbReference>
<evidence type="ECO:0000256" key="1">
    <source>
        <dbReference type="ARBA" id="ARBA00002613"/>
    </source>
</evidence>
<evidence type="ECO:0000313" key="9">
    <source>
        <dbReference type="EMBL" id="SHI39339.1"/>
    </source>
</evidence>
<keyword evidence="4 6" id="KW-0488">Methylation</keyword>
<comment type="similarity">
    <text evidence="2 6">Belongs to the prokaryotic/mitochondrial release factor family.</text>
</comment>
<dbReference type="GO" id="GO:0005737">
    <property type="term" value="C:cytoplasm"/>
    <property type="evidence" value="ECO:0007669"/>
    <property type="project" value="UniProtKB-SubCell"/>
</dbReference>
<keyword evidence="5 6" id="KW-0648">Protein biosynthesis</keyword>
<feature type="domain" description="Prokaryotic-type class I peptide chain release factors" evidence="8">
    <location>
        <begin position="205"/>
        <end position="221"/>
    </location>
</feature>
<dbReference type="Gene3D" id="1.20.58.410">
    <property type="entry name" value="Release factor"/>
    <property type="match status" value="1"/>
</dbReference>
<comment type="PTM">
    <text evidence="6">Methylated by PrmC. Methylation increases the termination efficiency of RF2.</text>
</comment>
<dbReference type="Proteomes" id="UP000184442">
    <property type="component" value="Unassembled WGS sequence"/>
</dbReference>
<dbReference type="PROSITE" id="PS00745">
    <property type="entry name" value="RF_PROK_I"/>
    <property type="match status" value="1"/>
</dbReference>
<keyword evidence="6" id="KW-0963">Cytoplasm</keyword>
<evidence type="ECO:0000256" key="7">
    <source>
        <dbReference type="SAM" id="Coils"/>
    </source>
</evidence>
<comment type="function">
    <text evidence="1 6">Peptide chain release factor 2 directs the termination of translation in response to the peptide chain termination codons UGA and UAA.</text>
</comment>
<organism evidence="9 10">
    <name type="scientific">Lutispora thermophila DSM 19022</name>
    <dbReference type="NCBI Taxonomy" id="1122184"/>
    <lineage>
        <taxon>Bacteria</taxon>
        <taxon>Bacillati</taxon>
        <taxon>Bacillota</taxon>
        <taxon>Clostridia</taxon>
        <taxon>Lutisporales</taxon>
        <taxon>Lutisporaceae</taxon>
        <taxon>Lutispora</taxon>
    </lineage>
</organism>
<dbReference type="SMART" id="SM00937">
    <property type="entry name" value="PCRF"/>
    <property type="match status" value="1"/>
</dbReference>
<keyword evidence="7" id="KW-0175">Coiled coil</keyword>
<evidence type="ECO:0000256" key="4">
    <source>
        <dbReference type="ARBA" id="ARBA00022481"/>
    </source>
</evidence>
<dbReference type="SUPFAM" id="SSF75620">
    <property type="entry name" value="Release factor"/>
    <property type="match status" value="1"/>
</dbReference>
<dbReference type="STRING" id="1122184.SAMN02745176_00085"/>
<dbReference type="GO" id="GO:0016149">
    <property type="term" value="F:translation release factor activity, codon specific"/>
    <property type="evidence" value="ECO:0007669"/>
    <property type="project" value="UniProtKB-UniRule"/>
</dbReference>
<dbReference type="InterPro" id="IPR045853">
    <property type="entry name" value="Pep_chain_release_fac_I_sf"/>
</dbReference>
<gene>
    <name evidence="6" type="primary">prfB</name>
    <name evidence="9" type="ORF">SAMN02745176_00085</name>
</gene>
<feature type="modified residue" description="N5-methylglutamine" evidence="6">
    <location>
        <position position="212"/>
    </location>
</feature>
<proteinExistence type="inferred from homology"/>
<dbReference type="EMBL" id="FQZS01000003">
    <property type="protein sequence ID" value="SHI39339.1"/>
    <property type="molecule type" value="Genomic_DNA"/>
</dbReference>
<dbReference type="PANTHER" id="PTHR43116">
    <property type="entry name" value="PEPTIDE CHAIN RELEASE FACTOR 2"/>
    <property type="match status" value="1"/>
</dbReference>
<reference evidence="9 10" key="1">
    <citation type="submission" date="2016-11" db="EMBL/GenBank/DDBJ databases">
        <authorList>
            <person name="Jaros S."/>
            <person name="Januszkiewicz K."/>
            <person name="Wedrychowicz H."/>
        </authorList>
    </citation>
    <scope>NUCLEOTIDE SEQUENCE [LARGE SCALE GENOMIC DNA]</scope>
    <source>
        <strain evidence="9 10">DSM 19022</strain>
    </source>
</reference>
<accession>A0A1M6AS41</accession>
<dbReference type="InterPro" id="IPR004374">
    <property type="entry name" value="PrfB"/>
</dbReference>
<dbReference type="Gene3D" id="3.30.70.1660">
    <property type="match status" value="1"/>
</dbReference>
<evidence type="ECO:0000256" key="2">
    <source>
        <dbReference type="ARBA" id="ARBA00010835"/>
    </source>
</evidence>
<comment type="subcellular location">
    <subcellularLocation>
        <location evidence="6">Cytoplasm</location>
    </subcellularLocation>
</comment>
<evidence type="ECO:0000259" key="8">
    <source>
        <dbReference type="PROSITE" id="PS00745"/>
    </source>
</evidence>
<dbReference type="AlphaFoldDB" id="A0A1M6AS41"/>
<evidence type="ECO:0000256" key="3">
    <source>
        <dbReference type="ARBA" id="ARBA00019192"/>
    </source>
</evidence>